<evidence type="ECO:0000313" key="3">
    <source>
        <dbReference type="Proteomes" id="UP000054007"/>
    </source>
</evidence>
<organism evidence="2 3">
    <name type="scientific">Cylindrobasidium torrendii FP15055 ss-10</name>
    <dbReference type="NCBI Taxonomy" id="1314674"/>
    <lineage>
        <taxon>Eukaryota</taxon>
        <taxon>Fungi</taxon>
        <taxon>Dikarya</taxon>
        <taxon>Basidiomycota</taxon>
        <taxon>Agaricomycotina</taxon>
        <taxon>Agaricomycetes</taxon>
        <taxon>Agaricomycetidae</taxon>
        <taxon>Agaricales</taxon>
        <taxon>Marasmiineae</taxon>
        <taxon>Physalacriaceae</taxon>
        <taxon>Cylindrobasidium</taxon>
    </lineage>
</organism>
<feature type="region of interest" description="Disordered" evidence="1">
    <location>
        <begin position="360"/>
        <end position="397"/>
    </location>
</feature>
<protein>
    <submittedName>
        <fullName evidence="2">Uncharacterized protein</fullName>
    </submittedName>
</protein>
<accession>A0A0D7B9H0</accession>
<feature type="compositionally biased region" description="Polar residues" evidence="1">
    <location>
        <begin position="372"/>
        <end position="395"/>
    </location>
</feature>
<dbReference type="EMBL" id="KN880532">
    <property type="protein sequence ID" value="KIY67183.1"/>
    <property type="molecule type" value="Genomic_DNA"/>
</dbReference>
<gene>
    <name evidence="2" type="ORF">CYLTODRAFT_12151</name>
</gene>
<dbReference type="AlphaFoldDB" id="A0A0D7B9H0"/>
<evidence type="ECO:0000256" key="1">
    <source>
        <dbReference type="SAM" id="MobiDB-lite"/>
    </source>
</evidence>
<keyword evidence="3" id="KW-1185">Reference proteome</keyword>
<dbReference type="OrthoDB" id="3025853at2759"/>
<dbReference type="Proteomes" id="UP000054007">
    <property type="component" value="Unassembled WGS sequence"/>
</dbReference>
<reference evidence="2 3" key="1">
    <citation type="journal article" date="2015" name="Fungal Genet. Biol.">
        <title>Evolution of novel wood decay mechanisms in Agaricales revealed by the genome sequences of Fistulina hepatica and Cylindrobasidium torrendii.</title>
        <authorList>
            <person name="Floudas D."/>
            <person name="Held B.W."/>
            <person name="Riley R."/>
            <person name="Nagy L.G."/>
            <person name="Koehler G."/>
            <person name="Ransdell A.S."/>
            <person name="Younus H."/>
            <person name="Chow J."/>
            <person name="Chiniquy J."/>
            <person name="Lipzen A."/>
            <person name="Tritt A."/>
            <person name="Sun H."/>
            <person name="Haridas S."/>
            <person name="LaButti K."/>
            <person name="Ohm R.A."/>
            <person name="Kues U."/>
            <person name="Blanchette R.A."/>
            <person name="Grigoriev I.V."/>
            <person name="Minto R.E."/>
            <person name="Hibbett D.S."/>
        </authorList>
    </citation>
    <scope>NUCLEOTIDE SEQUENCE [LARGE SCALE GENOMIC DNA]</scope>
    <source>
        <strain evidence="2 3">FP15055 ss-10</strain>
    </source>
</reference>
<evidence type="ECO:0000313" key="2">
    <source>
        <dbReference type="EMBL" id="KIY67183.1"/>
    </source>
</evidence>
<proteinExistence type="predicted"/>
<name>A0A0D7B9H0_9AGAR</name>
<sequence>MVSYNPGDILPNAQVAFPIDSASFDFNKHIEVPSISTTLAIPIKIRNQHNCRCQTANEASIMQTMNCLADPIKYPDVGPPLQPAYQYFQEDIDKLLASSSYRVSVGPLPTFLEEILVGIEVKRSQEKLADEKLDRDLRKAKEAEKLAKKKMQPLEGSLAAAKARPTDSFGNALLVIPEEMYQTTRLQIYLPLHFLSTTNIRLVSECPSILSVKHDYKPIPTSLDPDPSSVPVVLVEAMLKKWGAESALQFTDFFAYLTALGRAQQIMDRLAGPVPVDEDIYHIGREFSKHVDFFKSIPNIDIFWTKVFEWERSQARKILSNQPFSLLDYKTAAASFDMHFGAMAAPSFTSNKRLATVQLEAERPPKMPRSGLESQSDSFRGRPASSQNPSQNSAGHDSRFPTCLCCGGPHRIQEHPHSSTVDINNKPLFTTYKNGFLWTIGNPPGYSEPQRVCVHFNLRRCTKPHGQTVFLDICARCGGNHAALQAH</sequence>